<dbReference type="SUPFAM" id="SSF88697">
    <property type="entry name" value="PUA domain-like"/>
    <property type="match status" value="1"/>
</dbReference>
<dbReference type="InterPro" id="IPR008269">
    <property type="entry name" value="Lon_proteolytic"/>
</dbReference>
<evidence type="ECO:0000256" key="7">
    <source>
        <dbReference type="ARBA" id="ARBA00026070"/>
    </source>
</evidence>
<dbReference type="RefSeq" id="WP_095334742.1">
    <property type="nucleotide sequence ID" value="NZ_NQNY01000005.1"/>
</dbReference>
<dbReference type="AlphaFoldDB" id="A0A269TJ72"/>
<accession>A0A269TJ72</accession>
<comment type="subcellular location">
    <subcellularLocation>
        <location evidence="12">Cytoplasm</location>
    </subcellularLocation>
</comment>
<dbReference type="InterPro" id="IPR046336">
    <property type="entry name" value="Lon_prtase_N_sf"/>
</dbReference>
<evidence type="ECO:0000256" key="1">
    <source>
        <dbReference type="ARBA" id="ARBA00022670"/>
    </source>
</evidence>
<dbReference type="EMBL" id="NQNY01000005">
    <property type="protein sequence ID" value="PAK21437.1"/>
    <property type="molecule type" value="Genomic_DNA"/>
</dbReference>
<dbReference type="InterPro" id="IPR020568">
    <property type="entry name" value="Ribosomal_Su5_D2-typ_SF"/>
</dbReference>
<keyword evidence="5 12" id="KW-0067">ATP-binding</keyword>
<evidence type="ECO:0000256" key="15">
    <source>
        <dbReference type="PROSITE-ProRule" id="PRU01122"/>
    </source>
</evidence>
<feature type="active site" evidence="13 15">
    <location>
        <position position="809"/>
    </location>
</feature>
<dbReference type="GO" id="GO:0005524">
    <property type="term" value="F:ATP binding"/>
    <property type="evidence" value="ECO:0007669"/>
    <property type="project" value="UniProtKB-KW"/>
</dbReference>
<dbReference type="Gene3D" id="1.20.5.5270">
    <property type="match status" value="1"/>
</dbReference>
<dbReference type="GO" id="GO:0004252">
    <property type="term" value="F:serine-type endopeptidase activity"/>
    <property type="evidence" value="ECO:0007669"/>
    <property type="project" value="UniProtKB-UniRule"/>
</dbReference>
<dbReference type="Gene3D" id="3.40.50.300">
    <property type="entry name" value="P-loop containing nucleotide triphosphate hydrolases"/>
    <property type="match status" value="1"/>
</dbReference>
<evidence type="ECO:0000256" key="14">
    <source>
        <dbReference type="PIRSR" id="PIRSR001174-2"/>
    </source>
</evidence>
<dbReference type="InterPro" id="IPR004815">
    <property type="entry name" value="Lon_bac/euk-typ"/>
</dbReference>
<organism evidence="18 19">
    <name type="scientific">Mycoplasmopsis agassizii</name>
    <dbReference type="NCBI Taxonomy" id="33922"/>
    <lineage>
        <taxon>Bacteria</taxon>
        <taxon>Bacillati</taxon>
        <taxon>Mycoplasmatota</taxon>
        <taxon>Mycoplasmoidales</taxon>
        <taxon>Metamycoplasmataceae</taxon>
        <taxon>Mycoplasmopsis</taxon>
    </lineage>
</organism>
<evidence type="ECO:0000256" key="4">
    <source>
        <dbReference type="ARBA" id="ARBA00022825"/>
    </source>
</evidence>
<dbReference type="GO" id="GO:0016887">
    <property type="term" value="F:ATP hydrolysis activity"/>
    <property type="evidence" value="ECO:0007669"/>
    <property type="project" value="InterPro"/>
</dbReference>
<dbReference type="FunFam" id="3.40.50.300:FF:000021">
    <property type="entry name" value="Lon protease homolog"/>
    <property type="match status" value="1"/>
</dbReference>
<dbReference type="Gene3D" id="1.20.58.1480">
    <property type="match status" value="1"/>
</dbReference>
<dbReference type="Gene3D" id="2.30.130.40">
    <property type="entry name" value="LON domain-like"/>
    <property type="match status" value="1"/>
</dbReference>
<dbReference type="Proteomes" id="UP000216943">
    <property type="component" value="Unassembled WGS sequence"/>
</dbReference>
<dbReference type="InterPro" id="IPR003959">
    <property type="entry name" value="ATPase_AAA_core"/>
</dbReference>
<evidence type="ECO:0000256" key="11">
    <source>
        <dbReference type="ARBA" id="ARBA00071934"/>
    </source>
</evidence>
<dbReference type="Pfam" id="PF22667">
    <property type="entry name" value="Lon_lid"/>
    <property type="match status" value="1"/>
</dbReference>
<feature type="active site" evidence="13 15">
    <location>
        <position position="766"/>
    </location>
</feature>
<dbReference type="EC" id="3.4.21.53" evidence="10 12"/>
<dbReference type="SUPFAM" id="SSF52540">
    <property type="entry name" value="P-loop containing nucleoside triphosphate hydrolases"/>
    <property type="match status" value="1"/>
</dbReference>
<sequence>MIKPVIATRGLLLLQFVELEFQVGRPASISALRLAQNNYNNEIVLASQIQSDNDVVETVSDLHKVGFLSKIISSKEEEGIFKITVLPFKRVSIVNLFVDESNTKHKTMVEIQDFNINVSDAAKAKAILKSLINWTEDKDVKIDPNLRLKFSKLQKRFKDKKAIDFENIDVWFQPLENSNDLEDYTSFLNPILVSSYFVDVLKPDDDWVRKYNSYLDWVEQADRLILLVTSKVHESEVENDIEKRLKNTLNKQQREFLLREKLKAIRNELGEENSDEDSIFEEYSEDKEENEDKEPNVENDDKNVKKNRYPRSIIKLIANEKSKLKGMMSSSPDANISRNYIDLLKELPWRKVLVDDLDIAKTKDILDKGHYGLKEVKERVLEYIAILINNNKKHDKSKKFLKIDDTHNVDLELFEENEDDYERKSFNNVPILTLVGPPGTGKTSLAKSVAEALGKKFVKISLGGIKDESEIRGHRRTYVGALPGKIIAAIKRAKVSNPIILLDEIDKMTSQAQANRGDASAAMLEVLDPEQNHKFQDHYLEHEYDLSKVIFIATANYYEDIPAPLLDRVEIINLSSYTILEKVQIARNYLIDKVRADASLEERHFKISDDVLKYIINHYTLEAGVRNLRRILDKVARKIVVKLLNSEIKDEEEFEITEDVAFELLGVHRFSNEVNDKEPQIGSINGLAYTSYGGSTLKIEVNLYPGKGKISLTGRLKDVMQESAQTALSYVRSNAEKFNIPKDFSWESYDIHIHVPAGAIPKDGPSAGVTFTTAIISAVTRRAVSQTVGMTGEITLRGKVLAIGGLKEKSIAAHKFGVKTVFIPHDNEKDLIEVPDEVKSELTYIPVKEYDEIFNHLFAGVTSNPLETLHPKEQSKQ</sequence>
<dbReference type="InterPro" id="IPR054594">
    <property type="entry name" value="Lon_lid"/>
</dbReference>
<dbReference type="NCBIfam" id="TIGR00763">
    <property type="entry name" value="lon"/>
    <property type="match status" value="1"/>
</dbReference>
<comment type="catalytic activity">
    <reaction evidence="8 12 15">
        <text>Hydrolysis of proteins in presence of ATP.</text>
        <dbReference type="EC" id="3.4.21.53"/>
    </reaction>
</comment>
<feature type="compositionally biased region" description="Acidic residues" evidence="16">
    <location>
        <begin position="273"/>
        <end position="292"/>
    </location>
</feature>
<evidence type="ECO:0000256" key="13">
    <source>
        <dbReference type="PIRSR" id="PIRSR001174-1"/>
    </source>
</evidence>
<dbReference type="PRINTS" id="PR00830">
    <property type="entry name" value="ENDOLAPTASE"/>
</dbReference>
<dbReference type="Pfam" id="PF00004">
    <property type="entry name" value="AAA"/>
    <property type="match status" value="1"/>
</dbReference>
<comment type="similarity">
    <text evidence="12 15">Belongs to the peptidase S16 family.</text>
</comment>
<dbReference type="Gene3D" id="3.30.230.10">
    <property type="match status" value="1"/>
</dbReference>
<keyword evidence="1 12" id="KW-0645">Protease</keyword>
<evidence type="ECO:0000259" key="17">
    <source>
        <dbReference type="PROSITE" id="PS51786"/>
    </source>
</evidence>
<dbReference type="PIRSF" id="PIRSF001174">
    <property type="entry name" value="Lon_proteas"/>
    <property type="match status" value="1"/>
</dbReference>
<dbReference type="GO" id="GO:0006508">
    <property type="term" value="P:proteolysis"/>
    <property type="evidence" value="ECO:0007669"/>
    <property type="project" value="UniProtKB-KW"/>
</dbReference>
<gene>
    <name evidence="18" type="primary">lon</name>
    <name evidence="18" type="ORF">CJJ23_02195</name>
</gene>
<dbReference type="SUPFAM" id="SSF54211">
    <property type="entry name" value="Ribosomal protein S5 domain 2-like"/>
    <property type="match status" value="1"/>
</dbReference>
<dbReference type="GO" id="GO:0004176">
    <property type="term" value="F:ATP-dependent peptidase activity"/>
    <property type="evidence" value="ECO:0007669"/>
    <property type="project" value="UniProtKB-UniRule"/>
</dbReference>
<keyword evidence="3 12" id="KW-0378">Hydrolase</keyword>
<dbReference type="Pfam" id="PF02190">
    <property type="entry name" value="LON_substr_bdg"/>
    <property type="match status" value="1"/>
</dbReference>
<feature type="region of interest" description="Disordered" evidence="16">
    <location>
        <begin position="273"/>
        <end position="304"/>
    </location>
</feature>
<evidence type="ECO:0000256" key="5">
    <source>
        <dbReference type="ARBA" id="ARBA00022840"/>
    </source>
</evidence>
<evidence type="ECO:0000256" key="9">
    <source>
        <dbReference type="ARBA" id="ARBA00053875"/>
    </source>
</evidence>
<comment type="subunit">
    <text evidence="7 12">Homohexamer. Organized in a ring with a central cavity.</text>
</comment>
<evidence type="ECO:0000256" key="8">
    <source>
        <dbReference type="ARBA" id="ARBA00050665"/>
    </source>
</evidence>
<dbReference type="GO" id="GO:0005737">
    <property type="term" value="C:cytoplasm"/>
    <property type="evidence" value="ECO:0007669"/>
    <property type="project" value="UniProtKB-SubCell"/>
</dbReference>
<dbReference type="PANTHER" id="PTHR10046">
    <property type="entry name" value="ATP DEPENDENT LON PROTEASE FAMILY MEMBER"/>
    <property type="match status" value="1"/>
</dbReference>
<feature type="compositionally biased region" description="Basic and acidic residues" evidence="16">
    <location>
        <begin position="293"/>
        <end position="304"/>
    </location>
</feature>
<evidence type="ECO:0000256" key="2">
    <source>
        <dbReference type="ARBA" id="ARBA00022741"/>
    </source>
</evidence>
<keyword evidence="6" id="KW-0346">Stress response</keyword>
<keyword evidence="12" id="KW-0963">Cytoplasm</keyword>
<name>A0A269TJ72_9BACT</name>
<dbReference type="Gene3D" id="1.10.8.60">
    <property type="match status" value="1"/>
</dbReference>
<comment type="caution">
    <text evidence="18">The sequence shown here is derived from an EMBL/GenBank/DDBJ whole genome shotgun (WGS) entry which is preliminary data.</text>
</comment>
<evidence type="ECO:0000256" key="16">
    <source>
        <dbReference type="SAM" id="MobiDB-lite"/>
    </source>
</evidence>
<evidence type="ECO:0000313" key="19">
    <source>
        <dbReference type="Proteomes" id="UP000216943"/>
    </source>
</evidence>
<feature type="binding site" evidence="14">
    <location>
        <begin position="436"/>
        <end position="443"/>
    </location>
    <ligand>
        <name>ATP</name>
        <dbReference type="ChEBI" id="CHEBI:30616"/>
    </ligand>
</feature>
<dbReference type="InterPro" id="IPR015947">
    <property type="entry name" value="PUA-like_sf"/>
</dbReference>
<dbReference type="GO" id="GO:0030163">
    <property type="term" value="P:protein catabolic process"/>
    <property type="evidence" value="ECO:0007669"/>
    <property type="project" value="InterPro"/>
</dbReference>
<evidence type="ECO:0000313" key="18">
    <source>
        <dbReference type="EMBL" id="PAK21437.1"/>
    </source>
</evidence>
<dbReference type="PROSITE" id="PS51786">
    <property type="entry name" value="LON_PROTEOLYTIC"/>
    <property type="match status" value="1"/>
</dbReference>
<dbReference type="InterPro" id="IPR003593">
    <property type="entry name" value="AAA+_ATPase"/>
</dbReference>
<dbReference type="CDD" id="cd19500">
    <property type="entry name" value="RecA-like_Lon"/>
    <property type="match status" value="1"/>
</dbReference>
<feature type="domain" description="Lon proteolytic" evidence="17">
    <location>
        <begin position="678"/>
        <end position="860"/>
    </location>
</feature>
<dbReference type="InterPro" id="IPR027417">
    <property type="entry name" value="P-loop_NTPase"/>
</dbReference>
<evidence type="ECO:0000256" key="3">
    <source>
        <dbReference type="ARBA" id="ARBA00022801"/>
    </source>
</evidence>
<dbReference type="InterPro" id="IPR027065">
    <property type="entry name" value="Lon_Prtase"/>
</dbReference>
<proteinExistence type="inferred from homology"/>
<dbReference type="InterPro" id="IPR003111">
    <property type="entry name" value="Lon_prtase_N"/>
</dbReference>
<evidence type="ECO:0000256" key="12">
    <source>
        <dbReference type="PIRNR" id="PIRNR001174"/>
    </source>
</evidence>
<keyword evidence="4 12" id="KW-0720">Serine protease</keyword>
<dbReference type="OrthoDB" id="9803599at2"/>
<protein>
    <recommendedName>
        <fullName evidence="11 12">Lon protease</fullName>
        <ecNumber evidence="10 12">3.4.21.53</ecNumber>
    </recommendedName>
</protein>
<evidence type="ECO:0000256" key="10">
    <source>
        <dbReference type="ARBA" id="ARBA00066743"/>
    </source>
</evidence>
<dbReference type="InterPro" id="IPR014721">
    <property type="entry name" value="Ribsml_uS5_D2-typ_fold_subgr"/>
</dbReference>
<reference evidence="19" key="1">
    <citation type="submission" date="2017-08" db="EMBL/GenBank/DDBJ databases">
        <authorList>
            <person name="Alvarez-Ponce D."/>
            <person name="Weitzman C.L."/>
            <person name="Tillett R.L."/>
            <person name="Sandmeier F.C."/>
            <person name="Tracy C.R."/>
        </authorList>
    </citation>
    <scope>NUCLEOTIDE SEQUENCE [LARGE SCALE GENOMIC DNA]</scope>
    <source>
        <strain evidence="19">723</strain>
    </source>
</reference>
<evidence type="ECO:0000256" key="6">
    <source>
        <dbReference type="ARBA" id="ARBA00023016"/>
    </source>
</evidence>
<keyword evidence="2 12" id="KW-0547">Nucleotide-binding</keyword>
<dbReference type="SMART" id="SM00382">
    <property type="entry name" value="AAA"/>
    <property type="match status" value="1"/>
</dbReference>
<dbReference type="Pfam" id="PF05362">
    <property type="entry name" value="Lon_C"/>
    <property type="match status" value="1"/>
</dbReference>
<comment type="function">
    <text evidence="9">ATP-dependent serine protease that mediates the selective degradation of mutant and abnormal proteins as well as certain short-lived regulatory proteins. Required for cellular homeostasis and for survival from DNA damage and developmental changes induced by stress. Degrades polypeptides processively to yield small peptide fragments that are 5 to 10 amino acids long. Binds to DNA in a double-stranded, site-specific manner.</text>
</comment>